<reference evidence="1 2" key="2">
    <citation type="submission" date="2018-11" db="EMBL/GenBank/DDBJ databases">
        <authorList>
            <consortium name="Pathogen Informatics"/>
        </authorList>
    </citation>
    <scope>NUCLEOTIDE SEQUENCE [LARGE SCALE GENOMIC DNA]</scope>
</reference>
<keyword evidence="2" id="KW-1185">Reference proteome</keyword>
<name>A0A183EAD6_9BILA</name>
<evidence type="ECO:0000313" key="1">
    <source>
        <dbReference type="EMBL" id="VDN30711.1"/>
    </source>
</evidence>
<proteinExistence type="predicted"/>
<evidence type="ECO:0000313" key="2">
    <source>
        <dbReference type="Proteomes" id="UP000271098"/>
    </source>
</evidence>
<reference evidence="3" key="1">
    <citation type="submission" date="2016-06" db="UniProtKB">
        <authorList>
            <consortium name="WormBaseParasite"/>
        </authorList>
    </citation>
    <scope>IDENTIFICATION</scope>
</reference>
<dbReference type="AlphaFoldDB" id="A0A183EAD6"/>
<organism evidence="3">
    <name type="scientific">Gongylonema pulchrum</name>
    <dbReference type="NCBI Taxonomy" id="637853"/>
    <lineage>
        <taxon>Eukaryota</taxon>
        <taxon>Metazoa</taxon>
        <taxon>Ecdysozoa</taxon>
        <taxon>Nematoda</taxon>
        <taxon>Chromadorea</taxon>
        <taxon>Rhabditida</taxon>
        <taxon>Spirurina</taxon>
        <taxon>Spiruromorpha</taxon>
        <taxon>Spiruroidea</taxon>
        <taxon>Gongylonematidae</taxon>
        <taxon>Gongylonema</taxon>
    </lineage>
</organism>
<dbReference type="WBParaSite" id="GPUH_0001795201-mRNA-1">
    <property type="protein sequence ID" value="GPUH_0001795201-mRNA-1"/>
    <property type="gene ID" value="GPUH_0001795201"/>
</dbReference>
<protein>
    <submittedName>
        <fullName evidence="1 3">Uncharacterized protein</fullName>
    </submittedName>
</protein>
<evidence type="ECO:0000313" key="3">
    <source>
        <dbReference type="WBParaSite" id="GPUH_0001795201-mRNA-1"/>
    </source>
</evidence>
<dbReference type="EMBL" id="UYRT01085901">
    <property type="protein sequence ID" value="VDN30711.1"/>
    <property type="molecule type" value="Genomic_DNA"/>
</dbReference>
<accession>A0A183EAD6</accession>
<sequence>MSGQGRCEATTIHAVNLITSSLMQNCMVAPERLGAKCHRSVCIIIPERFAAIRSRIPFYWAFTEQLQELPPEMMAAYNIHNRIR</sequence>
<dbReference type="Proteomes" id="UP000271098">
    <property type="component" value="Unassembled WGS sequence"/>
</dbReference>
<gene>
    <name evidence="1" type="ORF">GPUH_LOCUS17927</name>
</gene>